<evidence type="ECO:0000313" key="3">
    <source>
        <dbReference type="Proteomes" id="UP000309673"/>
    </source>
</evidence>
<dbReference type="Pfam" id="PF17280">
    <property type="entry name" value="DUF5345"/>
    <property type="match status" value="1"/>
</dbReference>
<keyword evidence="1" id="KW-0472">Membrane</keyword>
<proteinExistence type="predicted"/>
<evidence type="ECO:0000256" key="1">
    <source>
        <dbReference type="SAM" id="Phobius"/>
    </source>
</evidence>
<dbReference type="RefSeq" id="WP_136779698.1">
    <property type="nucleotide sequence ID" value="NZ_SUPK01000014.1"/>
</dbReference>
<accession>A0A4V5LRA4</accession>
<dbReference type="AlphaFoldDB" id="A0A4V5LRA4"/>
<keyword evidence="1" id="KW-1133">Transmembrane helix</keyword>
<feature type="transmembrane region" description="Helical" evidence="1">
    <location>
        <begin position="58"/>
        <end position="76"/>
    </location>
</feature>
<comment type="caution">
    <text evidence="2">The sequence shown here is derived from an EMBL/GenBank/DDBJ whole genome shotgun (WGS) entry which is preliminary data.</text>
</comment>
<protein>
    <recommendedName>
        <fullName evidence="4">YxlC family protein</fullName>
    </recommendedName>
</protein>
<organism evidence="2 3">
    <name type="scientific">Cohnella pontilimi</name>
    <dbReference type="NCBI Taxonomy" id="2564100"/>
    <lineage>
        <taxon>Bacteria</taxon>
        <taxon>Bacillati</taxon>
        <taxon>Bacillota</taxon>
        <taxon>Bacilli</taxon>
        <taxon>Bacillales</taxon>
        <taxon>Paenibacillaceae</taxon>
        <taxon>Cohnella</taxon>
    </lineage>
</organism>
<reference evidence="2 3" key="1">
    <citation type="submission" date="2019-04" db="EMBL/GenBank/DDBJ databases">
        <title>Cohnella sp. nov., isolated from soil.</title>
        <authorList>
            <person name="Kim W."/>
        </authorList>
    </citation>
    <scope>NUCLEOTIDE SEQUENCE [LARGE SCALE GENOMIC DNA]</scope>
    <source>
        <strain evidence="2 3">CAU 1483</strain>
    </source>
</reference>
<feature type="transmembrane region" description="Helical" evidence="1">
    <location>
        <begin position="82"/>
        <end position="100"/>
    </location>
</feature>
<evidence type="ECO:0008006" key="4">
    <source>
        <dbReference type="Google" id="ProtNLM"/>
    </source>
</evidence>
<dbReference type="Proteomes" id="UP000309673">
    <property type="component" value="Unassembled WGS sequence"/>
</dbReference>
<keyword evidence="3" id="KW-1185">Reference proteome</keyword>
<gene>
    <name evidence="2" type="ORF">E5161_20265</name>
</gene>
<keyword evidence="1" id="KW-0812">Transmembrane</keyword>
<sequence>MTKPTDDGKHEEQLIQALQETWSNLDRTFETELTPLPDWEAVVREQRRSAKRKMWKELAILWSVAIPVLGMLFFLATGMLPLLIAVEAAATAAAVPLLIGEIKRMGRTAKGRS</sequence>
<evidence type="ECO:0000313" key="2">
    <source>
        <dbReference type="EMBL" id="TJY38519.1"/>
    </source>
</evidence>
<dbReference type="OrthoDB" id="2679654at2"/>
<dbReference type="InterPro" id="IPR035238">
    <property type="entry name" value="DUF5345"/>
</dbReference>
<dbReference type="EMBL" id="SUPK01000014">
    <property type="protein sequence ID" value="TJY38519.1"/>
    <property type="molecule type" value="Genomic_DNA"/>
</dbReference>
<name>A0A4V5LRA4_9BACL</name>